<feature type="region of interest" description="Disordered" evidence="1">
    <location>
        <begin position="1169"/>
        <end position="1191"/>
    </location>
</feature>
<organism evidence="2 3">
    <name type="scientific">Mycena alexandri</name>
    <dbReference type="NCBI Taxonomy" id="1745969"/>
    <lineage>
        <taxon>Eukaryota</taxon>
        <taxon>Fungi</taxon>
        <taxon>Dikarya</taxon>
        <taxon>Basidiomycota</taxon>
        <taxon>Agaricomycotina</taxon>
        <taxon>Agaricomycetes</taxon>
        <taxon>Agaricomycetidae</taxon>
        <taxon>Agaricales</taxon>
        <taxon>Marasmiineae</taxon>
        <taxon>Mycenaceae</taxon>
        <taxon>Mycena</taxon>
    </lineage>
</organism>
<evidence type="ECO:0000313" key="3">
    <source>
        <dbReference type="Proteomes" id="UP001218188"/>
    </source>
</evidence>
<accession>A0AAD6RY61</accession>
<evidence type="ECO:0000313" key="2">
    <source>
        <dbReference type="EMBL" id="KAJ7016998.1"/>
    </source>
</evidence>
<gene>
    <name evidence="2" type="ORF">C8F04DRAFT_1339289</name>
</gene>
<evidence type="ECO:0000256" key="1">
    <source>
        <dbReference type="SAM" id="MobiDB-lite"/>
    </source>
</evidence>
<feature type="region of interest" description="Disordered" evidence="1">
    <location>
        <begin position="120"/>
        <end position="220"/>
    </location>
</feature>
<protein>
    <submittedName>
        <fullName evidence="2">Uncharacterized protein</fullName>
    </submittedName>
</protein>
<dbReference type="EMBL" id="JARJCM010000444">
    <property type="protein sequence ID" value="KAJ7016998.1"/>
    <property type="molecule type" value="Genomic_DNA"/>
</dbReference>
<name>A0AAD6RY61_9AGAR</name>
<dbReference type="Proteomes" id="UP001218188">
    <property type="component" value="Unassembled WGS sequence"/>
</dbReference>
<feature type="compositionally biased region" description="Pro residues" evidence="1">
    <location>
        <begin position="1180"/>
        <end position="1189"/>
    </location>
</feature>
<feature type="compositionally biased region" description="Low complexity" evidence="1">
    <location>
        <begin position="149"/>
        <end position="163"/>
    </location>
</feature>
<feature type="compositionally biased region" description="Low complexity" evidence="1">
    <location>
        <begin position="183"/>
        <end position="209"/>
    </location>
</feature>
<sequence>MRLNLQLGPRGACGHPGCDSCAAFVAANIDGTPKYSDFDNPSISCFICDHAWAAHGLDGKTSAQNRLFARGGTLNGACNSFFSMDGVWNMRSVCICGLPWAAHAVLAPVSEAYTSHTGALSGTSTASNSGATQRHAPTTAFAGLHRPPTTSVQRTRTSTSTVREAVQDQRSGSIQHNLHGNNTSRSSSTAMTSSVASSSSTLPSPQRTSGAPRSYSQPVPPLSSLSDFAEVPAITSAAVTVGILPKVLDTSDQNDMLDLSPVYSWKSGLELENAQTVLRDSGLTFVVDVAVNGPIFQTIDEGFQTHCRINSIRYTAPSLPSAAVFDSPHSTAWVILGPKGRTGNRSWVEDPKTLTRFTFNLQALRTLPFSYTANNLGEGPFIFIAPRFGNLSAPIDRLFGPATCLPEHVLVHRCFPRRVLHKFLSSLDGDPEPTCGPLCTPDSDPPPAPARRNPSPEINLLSDSDDEFPNPAALIETLDPQDSPVASSRAASPVNCDTFGCTPTLVADAKQEAALSAALVLAAPTLLDNMPALRPVTPDPEDMPVLQPVATPVEVLPFIPGPLLATAMDASSISVKTRSFSGPNAPLDLTLRSPGSGANSFGLWQDHMLGLHADGDSVSIRARSVDLAARTLVSIAIWLFVDRPAGGLKLKEVLQEQFPSPRPTVVGVTQNMAGLFDLHVTVGHGIGKGPRNEVVAEALKILLADGRFWTQRESYKTLRLHPSRSGIPARACVLKATGLVLLLHFLFIGAPIPASPFLLSTILEGRSAASKFDPEFLRSFVSPGSLSLIKSLERVPLNMPMYASALEECIEYQILVNIPDPTIISLRRSQAEHDGVCSTVISYITLGTVDIAHHPDFHFISDGFNIVVPAFGGQDGPHHILEWFATPSTLLLLDAYDRQIKSPADIIDHLDFTETNPDPDPWGENKELVELISRFVVHYLRGTGHPDDSDQVIHALISDNGSVANSILRATLFLSVLTGSTMLPVRPSWKIKCLITHDWSELYPTTDAAGREDFGPEIMVEFRSCFKTFTVTNNARLRRLLFSQRLEELVEGQDSHFGQFIHAGLLASRASIFTFPPPIVDPSANPFFGPAAYDQFFDEAQHLIQSQSSYSSSPSVAFPLTHMEGGSGSLTPSQALYSPQARYPSGSTSTSTTASAFGCGFGPAFPVATSSPRQGDNPINVPPPAPAVPQRPVQNALLPAAAGGSRSRTPAHPSTPSEAQYLLTFLPKLLRATVFLDEKLQPEAVDLAILREANYGSAYLQIREALIIEQIFCTCSNRGLIRLDIAVWAGVNANTYSNQLTYARDARATLRLLRTRTAEQLAAQSSDIMAKEGLLKRFLNACFQAALLPKTWNIRSSSSSTTKMFTVQQKVNPFKTELMPYATSRKGFKAEELTVC</sequence>
<feature type="compositionally biased region" description="Low complexity" evidence="1">
    <location>
        <begin position="120"/>
        <end position="132"/>
    </location>
</feature>
<keyword evidence="3" id="KW-1185">Reference proteome</keyword>
<feature type="compositionally biased region" description="Polar residues" evidence="1">
    <location>
        <begin position="168"/>
        <end position="182"/>
    </location>
</feature>
<feature type="region of interest" description="Disordered" evidence="1">
    <location>
        <begin position="434"/>
        <end position="470"/>
    </location>
</feature>
<proteinExistence type="predicted"/>
<comment type="caution">
    <text evidence="2">The sequence shown here is derived from an EMBL/GenBank/DDBJ whole genome shotgun (WGS) entry which is preliminary data.</text>
</comment>
<reference evidence="2" key="1">
    <citation type="submission" date="2023-03" db="EMBL/GenBank/DDBJ databases">
        <title>Massive genome expansion in bonnet fungi (Mycena s.s.) driven by repeated elements and novel gene families across ecological guilds.</title>
        <authorList>
            <consortium name="Lawrence Berkeley National Laboratory"/>
            <person name="Harder C.B."/>
            <person name="Miyauchi S."/>
            <person name="Viragh M."/>
            <person name="Kuo A."/>
            <person name="Thoen E."/>
            <person name="Andreopoulos B."/>
            <person name="Lu D."/>
            <person name="Skrede I."/>
            <person name="Drula E."/>
            <person name="Henrissat B."/>
            <person name="Morin E."/>
            <person name="Kohler A."/>
            <person name="Barry K."/>
            <person name="LaButti K."/>
            <person name="Morin E."/>
            <person name="Salamov A."/>
            <person name="Lipzen A."/>
            <person name="Mereny Z."/>
            <person name="Hegedus B."/>
            <person name="Baldrian P."/>
            <person name="Stursova M."/>
            <person name="Weitz H."/>
            <person name="Taylor A."/>
            <person name="Grigoriev I.V."/>
            <person name="Nagy L.G."/>
            <person name="Martin F."/>
            <person name="Kauserud H."/>
        </authorList>
    </citation>
    <scope>NUCLEOTIDE SEQUENCE</scope>
    <source>
        <strain evidence="2">CBHHK200</strain>
    </source>
</reference>